<dbReference type="SUPFAM" id="SSF56029">
    <property type="entry name" value="Monooxygenase (hydroxylase) regulatory protein"/>
    <property type="match status" value="1"/>
</dbReference>
<dbReference type="Proteomes" id="UP001056035">
    <property type="component" value="Chromosome"/>
</dbReference>
<dbReference type="Pfam" id="PF02406">
    <property type="entry name" value="MmoB_DmpM"/>
    <property type="match status" value="1"/>
</dbReference>
<evidence type="ECO:0000313" key="3">
    <source>
        <dbReference type="Proteomes" id="UP001056035"/>
    </source>
</evidence>
<gene>
    <name evidence="2" type="ORF">NBH00_09505</name>
</gene>
<dbReference type="RefSeq" id="WP_254573099.1">
    <property type="nucleotide sequence ID" value="NZ_CP098502.1"/>
</dbReference>
<reference evidence="2 3" key="1">
    <citation type="submission" date="2022-06" db="EMBL/GenBank/DDBJ databases">
        <title>Paraconexibacter antarcticus.</title>
        <authorList>
            <person name="Kim C.S."/>
        </authorList>
    </citation>
    <scope>NUCLEOTIDE SEQUENCE [LARGE SCALE GENOMIC DNA]</scope>
    <source>
        <strain evidence="2 3">02-257</strain>
    </source>
</reference>
<evidence type="ECO:0000313" key="2">
    <source>
        <dbReference type="EMBL" id="UTI66428.1"/>
    </source>
</evidence>
<name>A0ABY5DWP0_9ACTN</name>
<dbReference type="EMBL" id="CP098502">
    <property type="protein sequence ID" value="UTI66428.1"/>
    <property type="molecule type" value="Genomic_DNA"/>
</dbReference>
<evidence type="ECO:0000256" key="1">
    <source>
        <dbReference type="ARBA" id="ARBA00006313"/>
    </source>
</evidence>
<comment type="similarity">
    <text evidence="1">Belongs to the TmoD/XamoD family.</text>
</comment>
<dbReference type="Gene3D" id="3.90.56.10">
    <property type="entry name" value="Monooxygenase component MmoB/DmpM"/>
    <property type="match status" value="1"/>
</dbReference>
<accession>A0ABY5DWP0</accession>
<organism evidence="2 3">
    <name type="scientific">Paraconexibacter antarcticus</name>
    <dbReference type="NCBI Taxonomy" id="2949664"/>
    <lineage>
        <taxon>Bacteria</taxon>
        <taxon>Bacillati</taxon>
        <taxon>Actinomycetota</taxon>
        <taxon>Thermoleophilia</taxon>
        <taxon>Solirubrobacterales</taxon>
        <taxon>Paraconexibacteraceae</taxon>
        <taxon>Paraconexibacter</taxon>
    </lineage>
</organism>
<keyword evidence="3" id="KW-1185">Reference proteome</keyword>
<sequence length="109" mass="11817">MTNGPAPQADGDQTFDYVGITIARSVEGDAIVDALCEHEGVEVYENASYCEVRARGRLRLDFAELSDECGFPVDGSLIQVVMSTYYGRIAMTDDAVILTHDVHEAATVT</sequence>
<dbReference type="InterPro" id="IPR036889">
    <property type="entry name" value="mOase_MmoB_DmpM_sf"/>
</dbReference>
<protein>
    <submittedName>
        <fullName evidence="2">MmoB/DmpM family protein</fullName>
    </submittedName>
</protein>
<dbReference type="InterPro" id="IPR003454">
    <property type="entry name" value="MOase_MmoB_DmpM"/>
</dbReference>
<proteinExistence type="inferred from homology"/>